<protein>
    <submittedName>
        <fullName evidence="2">Uncharacterized protein</fullName>
    </submittedName>
</protein>
<evidence type="ECO:0000256" key="1">
    <source>
        <dbReference type="SAM" id="MobiDB-lite"/>
    </source>
</evidence>
<feature type="non-terminal residue" evidence="2">
    <location>
        <position position="75"/>
    </location>
</feature>
<reference evidence="2 3" key="1">
    <citation type="journal article" date="2017" name="Gigascience">
        <title>Draft genome of the honey bee ectoparasitic mite, Tropilaelaps mercedesae, is shaped by the parasitic life history.</title>
        <authorList>
            <person name="Dong X."/>
            <person name="Armstrong S.D."/>
            <person name="Xia D."/>
            <person name="Makepeace B.L."/>
            <person name="Darby A.C."/>
            <person name="Kadowaki T."/>
        </authorList>
    </citation>
    <scope>NUCLEOTIDE SEQUENCE [LARGE SCALE GENOMIC DNA]</scope>
    <source>
        <strain evidence="2">Wuxi-XJTLU</strain>
    </source>
</reference>
<comment type="caution">
    <text evidence="2">The sequence shown here is derived from an EMBL/GenBank/DDBJ whole genome shotgun (WGS) entry which is preliminary data.</text>
</comment>
<evidence type="ECO:0000313" key="3">
    <source>
        <dbReference type="Proteomes" id="UP000192247"/>
    </source>
</evidence>
<sequence>MFIMAFLERNRSHTQQRVSSDTGKGSSYTGELDSSYINSLIICELRLTHDYTGYQLSVTPDFSPEPYIVRGVYSE</sequence>
<feature type="compositionally biased region" description="Polar residues" evidence="1">
    <location>
        <begin position="13"/>
        <end position="29"/>
    </location>
</feature>
<name>A0A1V9X352_9ACAR</name>
<dbReference type="EMBL" id="MNPL01026705">
    <property type="protein sequence ID" value="OQR67924.1"/>
    <property type="molecule type" value="Genomic_DNA"/>
</dbReference>
<accession>A0A1V9X352</accession>
<organism evidence="2 3">
    <name type="scientific">Tropilaelaps mercedesae</name>
    <dbReference type="NCBI Taxonomy" id="418985"/>
    <lineage>
        <taxon>Eukaryota</taxon>
        <taxon>Metazoa</taxon>
        <taxon>Ecdysozoa</taxon>
        <taxon>Arthropoda</taxon>
        <taxon>Chelicerata</taxon>
        <taxon>Arachnida</taxon>
        <taxon>Acari</taxon>
        <taxon>Parasitiformes</taxon>
        <taxon>Mesostigmata</taxon>
        <taxon>Gamasina</taxon>
        <taxon>Dermanyssoidea</taxon>
        <taxon>Laelapidae</taxon>
        <taxon>Tropilaelaps</taxon>
    </lineage>
</organism>
<keyword evidence="3" id="KW-1185">Reference proteome</keyword>
<dbReference type="AlphaFoldDB" id="A0A1V9X352"/>
<dbReference type="InParanoid" id="A0A1V9X352"/>
<dbReference type="Proteomes" id="UP000192247">
    <property type="component" value="Unassembled WGS sequence"/>
</dbReference>
<evidence type="ECO:0000313" key="2">
    <source>
        <dbReference type="EMBL" id="OQR67924.1"/>
    </source>
</evidence>
<feature type="region of interest" description="Disordered" evidence="1">
    <location>
        <begin position="8"/>
        <end position="30"/>
    </location>
</feature>
<gene>
    <name evidence="2" type="ORF">BIW11_13225</name>
</gene>
<proteinExistence type="predicted"/>